<dbReference type="KEGG" id="buz:AYM40_32810"/>
<keyword evidence="3" id="KW-0804">Transcription</keyword>
<dbReference type="InterPro" id="IPR018060">
    <property type="entry name" value="HTH_AraC"/>
</dbReference>
<dbReference type="RefSeq" id="WP_063500134.1">
    <property type="nucleotide sequence ID" value="NZ_CP014579.1"/>
</dbReference>
<protein>
    <recommendedName>
        <fullName evidence="4">HTH araC/xylS-type domain-containing protein</fullName>
    </recommendedName>
</protein>
<evidence type="ECO:0000313" key="6">
    <source>
        <dbReference type="Proteomes" id="UP000076852"/>
    </source>
</evidence>
<dbReference type="Pfam" id="PF12833">
    <property type="entry name" value="HTH_18"/>
    <property type="match status" value="1"/>
</dbReference>
<reference evidence="5 6" key="1">
    <citation type="journal article" date="2016" name="Gene">
        <title>PacBio SMRT assembly of a complex multi-replicon genome reveals chlorocatechol degradative operon in a region of genome plasticity.</title>
        <authorList>
            <person name="Ricker N."/>
            <person name="Shen S.Y."/>
            <person name="Goordial J."/>
            <person name="Jin S."/>
            <person name="Fulthorpe R.R."/>
        </authorList>
    </citation>
    <scope>NUCLEOTIDE SEQUENCE [LARGE SCALE GENOMIC DNA]</scope>
    <source>
        <strain evidence="5 6">OLGA172</strain>
    </source>
</reference>
<dbReference type="SMART" id="SM00342">
    <property type="entry name" value="HTH_ARAC"/>
    <property type="match status" value="1"/>
</dbReference>
<evidence type="ECO:0000259" key="4">
    <source>
        <dbReference type="PROSITE" id="PS01124"/>
    </source>
</evidence>
<accession>A0A160FVB5</accession>
<dbReference type="Gene3D" id="1.10.10.60">
    <property type="entry name" value="Homeodomain-like"/>
    <property type="match status" value="1"/>
</dbReference>
<gene>
    <name evidence="5" type="ORF">AYM40_32810</name>
</gene>
<name>A0A160FVB5_9BURK</name>
<keyword evidence="6" id="KW-1185">Reference proteome</keyword>
<dbReference type="SUPFAM" id="SSF46689">
    <property type="entry name" value="Homeodomain-like"/>
    <property type="match status" value="2"/>
</dbReference>
<dbReference type="PANTHER" id="PTHR46796">
    <property type="entry name" value="HTH-TYPE TRANSCRIPTIONAL ACTIVATOR RHAS-RELATED"/>
    <property type="match status" value="1"/>
</dbReference>
<dbReference type="InterPro" id="IPR009057">
    <property type="entry name" value="Homeodomain-like_sf"/>
</dbReference>
<keyword evidence="2" id="KW-0238">DNA-binding</keyword>
<evidence type="ECO:0000313" key="5">
    <source>
        <dbReference type="EMBL" id="ANB76926.1"/>
    </source>
</evidence>
<dbReference type="Proteomes" id="UP000076852">
    <property type="component" value="Chromosome 2"/>
</dbReference>
<dbReference type="AlphaFoldDB" id="A0A160FVB5"/>
<dbReference type="PROSITE" id="PS01124">
    <property type="entry name" value="HTH_ARAC_FAMILY_2"/>
    <property type="match status" value="1"/>
</dbReference>
<dbReference type="OrthoDB" id="3631840at2"/>
<evidence type="ECO:0000256" key="2">
    <source>
        <dbReference type="ARBA" id="ARBA00023125"/>
    </source>
</evidence>
<dbReference type="InterPro" id="IPR050204">
    <property type="entry name" value="AraC_XylS_family_regulators"/>
</dbReference>
<dbReference type="STRING" id="1804984.AYM40_32810"/>
<dbReference type="EMBL" id="CP014579">
    <property type="protein sequence ID" value="ANB76926.1"/>
    <property type="molecule type" value="Genomic_DNA"/>
</dbReference>
<feature type="domain" description="HTH araC/xylS-type" evidence="4">
    <location>
        <begin position="153"/>
        <end position="250"/>
    </location>
</feature>
<evidence type="ECO:0000256" key="1">
    <source>
        <dbReference type="ARBA" id="ARBA00023015"/>
    </source>
</evidence>
<evidence type="ECO:0000256" key="3">
    <source>
        <dbReference type="ARBA" id="ARBA00023163"/>
    </source>
</evidence>
<dbReference type="GO" id="GO:0003700">
    <property type="term" value="F:DNA-binding transcription factor activity"/>
    <property type="evidence" value="ECO:0007669"/>
    <property type="project" value="InterPro"/>
</dbReference>
<sequence>MSATALAPRGLFERHLLVVATQQVVAGQCKRPVVTLLLSTNGRPFRLTMPGIGSIEANVILVAPQQQRALQSEGPLLSVNVEPGHAQYNSLRSRLRGDAIVVLDPGHFLGLNELSGLFEGGSSARAAASSIDAVLKVASGPSLKSTRLDDRVADVLTYVHASLPERPPIATLAKLVGLSEDRLSHLFAETVGVPLRSYVVWLRYRLAMQQISRTERLTELANKCGFSDAAHMTRTFVEFFGFSPSLVLRSGFVQDFAPCK</sequence>
<organism evidence="5 6">
    <name type="scientific">Paraburkholderia phytofirmans OLGA172</name>
    <dbReference type="NCBI Taxonomy" id="1417228"/>
    <lineage>
        <taxon>Bacteria</taxon>
        <taxon>Pseudomonadati</taxon>
        <taxon>Pseudomonadota</taxon>
        <taxon>Betaproteobacteria</taxon>
        <taxon>Burkholderiales</taxon>
        <taxon>Burkholderiaceae</taxon>
        <taxon>Paraburkholderia</taxon>
    </lineage>
</organism>
<proteinExistence type="predicted"/>
<dbReference type="GO" id="GO:0043565">
    <property type="term" value="F:sequence-specific DNA binding"/>
    <property type="evidence" value="ECO:0007669"/>
    <property type="project" value="InterPro"/>
</dbReference>
<keyword evidence="1" id="KW-0805">Transcription regulation</keyword>